<organism evidence="2 3">
    <name type="scientific">Streptacidiphilus monticola</name>
    <dbReference type="NCBI Taxonomy" id="2161674"/>
    <lineage>
        <taxon>Bacteria</taxon>
        <taxon>Bacillati</taxon>
        <taxon>Actinomycetota</taxon>
        <taxon>Actinomycetes</taxon>
        <taxon>Kitasatosporales</taxon>
        <taxon>Streptomycetaceae</taxon>
        <taxon>Streptacidiphilus</taxon>
    </lineage>
</organism>
<dbReference type="Proteomes" id="UP001596174">
    <property type="component" value="Unassembled WGS sequence"/>
</dbReference>
<evidence type="ECO:0000313" key="2">
    <source>
        <dbReference type="EMBL" id="MFC5906469.1"/>
    </source>
</evidence>
<feature type="region of interest" description="Disordered" evidence="1">
    <location>
        <begin position="263"/>
        <end position="312"/>
    </location>
</feature>
<feature type="compositionally biased region" description="Low complexity" evidence="1">
    <location>
        <begin position="289"/>
        <end position="304"/>
    </location>
</feature>
<keyword evidence="3" id="KW-1185">Reference proteome</keyword>
<feature type="region of interest" description="Disordered" evidence="1">
    <location>
        <begin position="67"/>
        <end position="90"/>
    </location>
</feature>
<name>A0ABW1FYE2_9ACTN</name>
<accession>A0ABW1FYE2</accession>
<evidence type="ECO:0000256" key="1">
    <source>
        <dbReference type="SAM" id="MobiDB-lite"/>
    </source>
</evidence>
<gene>
    <name evidence="2" type="ORF">ACFP3V_04450</name>
</gene>
<evidence type="ECO:0000313" key="3">
    <source>
        <dbReference type="Proteomes" id="UP001596174"/>
    </source>
</evidence>
<comment type="caution">
    <text evidence="2">The sequence shown here is derived from an EMBL/GenBank/DDBJ whole genome shotgun (WGS) entry which is preliminary data.</text>
</comment>
<sequence>MFVLHAIWRPDGRLALWAEQSAPPEGGVAAPGVHPLAAPPQVLRDLLGRIGPGLGWLAGHTDEDDTGLRLPTVGSRPLPSPELSPLDGASDAAVPAPWAVPGLLLTPAQAAQLLGEFYDPRHAAVTADLPGEGLQDVPLGASLRWLTRVHDLAWRLVGRGRVLPALRSGRGGPEARWSPAPTAADRREAAALAAACPPIALAAQPDTTAMGLLQSVLPALTDAEARAALETAPPLLPGRRPPSSFPELWLTALQSAEGVVSLTSHQPLPPAGGTAGAATLAPTAPPAPTGTTASSAALRPDAAATVAPSPEA</sequence>
<dbReference type="EMBL" id="JBHSQJ010000013">
    <property type="protein sequence ID" value="MFC5906469.1"/>
    <property type="molecule type" value="Genomic_DNA"/>
</dbReference>
<feature type="compositionally biased region" description="Low complexity" evidence="1">
    <location>
        <begin position="75"/>
        <end position="86"/>
    </location>
</feature>
<reference evidence="3" key="1">
    <citation type="journal article" date="2019" name="Int. J. Syst. Evol. Microbiol.">
        <title>The Global Catalogue of Microorganisms (GCM) 10K type strain sequencing project: providing services to taxonomists for standard genome sequencing and annotation.</title>
        <authorList>
            <consortium name="The Broad Institute Genomics Platform"/>
            <consortium name="The Broad Institute Genome Sequencing Center for Infectious Disease"/>
            <person name="Wu L."/>
            <person name="Ma J."/>
        </authorList>
    </citation>
    <scope>NUCLEOTIDE SEQUENCE [LARGE SCALE GENOMIC DNA]</scope>
    <source>
        <strain evidence="3">JCM 4816</strain>
    </source>
</reference>
<feature type="non-terminal residue" evidence="2">
    <location>
        <position position="312"/>
    </location>
</feature>
<protein>
    <submittedName>
        <fullName evidence="2">Uncharacterized protein</fullName>
    </submittedName>
</protein>
<proteinExistence type="predicted"/>